<evidence type="ECO:0000313" key="4">
    <source>
        <dbReference type="Proteomes" id="UP000547674"/>
    </source>
</evidence>
<reference evidence="3 4" key="1">
    <citation type="submission" date="2020-03" db="EMBL/GenBank/DDBJ databases">
        <title>Metabolic flexibility allows generalist bacteria to become dominant in a frequently disturbed ecosystem.</title>
        <authorList>
            <person name="Chen Y.-J."/>
            <person name="Leung P.M."/>
            <person name="Bay S.K."/>
            <person name="Hugenholtz P."/>
            <person name="Kessler A.J."/>
            <person name="Shelley G."/>
            <person name="Waite D.W."/>
            <person name="Cook P.L."/>
            <person name="Greening C."/>
        </authorList>
    </citation>
    <scope>NUCLEOTIDE SEQUENCE [LARGE SCALE GENOMIC DNA]</scope>
    <source>
        <strain evidence="3">SS_bin_28</strain>
    </source>
</reference>
<dbReference type="EMBL" id="JABDJR010000362">
    <property type="protein sequence ID" value="NNF06908.1"/>
    <property type="molecule type" value="Genomic_DNA"/>
</dbReference>
<dbReference type="SUPFAM" id="SSF55781">
    <property type="entry name" value="GAF domain-like"/>
    <property type="match status" value="1"/>
</dbReference>
<dbReference type="Gene3D" id="3.30.450.40">
    <property type="match status" value="1"/>
</dbReference>
<dbReference type="PROSITE" id="PS50109">
    <property type="entry name" value="HIS_KIN"/>
    <property type="match status" value="1"/>
</dbReference>
<feature type="coiled-coil region" evidence="1">
    <location>
        <begin position="235"/>
        <end position="262"/>
    </location>
</feature>
<comment type="caution">
    <text evidence="3">The sequence shown here is derived from an EMBL/GenBank/DDBJ whole genome shotgun (WGS) entry which is preliminary data.</text>
</comment>
<evidence type="ECO:0000259" key="2">
    <source>
        <dbReference type="PROSITE" id="PS50109"/>
    </source>
</evidence>
<feature type="domain" description="Histidine kinase" evidence="2">
    <location>
        <begin position="214"/>
        <end position="408"/>
    </location>
</feature>
<dbReference type="InterPro" id="IPR029016">
    <property type="entry name" value="GAF-like_dom_sf"/>
</dbReference>
<gene>
    <name evidence="3" type="ORF">HKN21_09115</name>
</gene>
<dbReference type="AlphaFoldDB" id="A0A7Y2H2P8"/>
<keyword evidence="1" id="KW-0175">Coiled coil</keyword>
<sequence>MADREFLDPSKDAASKDETFEGDMDPLWNGFDAVLAGLQSGTRVQELLSQVLDLGAASNIADALLIVEPGQTSGPARILASHGLSKAEIRKPALALSRASADWVARGGRALTCADLDSDARFEEMDPEGFVWAVGLPMVAYQHSHGVLVFLGREARDLKQDEVLRQRLVSMAAIILLQFRTHEKLRLIENKLENEEARRLEAETSRDHMELASSISRELDNTLGPILEDLRTRDREDLLQAAARAERLAEQLREITRDTRRDLKLVDLNELVEECLYAATDVARERGVQVQQRLGVSVPRLLLDSALVRRVISNMVVRLIESSKPRARLVAQTVRRGGQVELFMGTETKWKPGQILDTLWSSLGETDEAKGFSLETARHFLTEMRASIEAEATDQWPLAFRIRFPIAHNRDRRLNPGAKGSNEEAA</sequence>
<evidence type="ECO:0000256" key="1">
    <source>
        <dbReference type="SAM" id="Coils"/>
    </source>
</evidence>
<protein>
    <recommendedName>
        <fullName evidence="2">Histidine kinase domain-containing protein</fullName>
    </recommendedName>
</protein>
<proteinExistence type="predicted"/>
<organism evidence="3 4">
    <name type="scientific">Eiseniibacteriota bacterium</name>
    <dbReference type="NCBI Taxonomy" id="2212470"/>
    <lineage>
        <taxon>Bacteria</taxon>
        <taxon>Candidatus Eiseniibacteriota</taxon>
    </lineage>
</organism>
<dbReference type="SUPFAM" id="SSF55874">
    <property type="entry name" value="ATPase domain of HSP90 chaperone/DNA topoisomerase II/histidine kinase"/>
    <property type="match status" value="1"/>
</dbReference>
<accession>A0A7Y2H2P8</accession>
<name>A0A7Y2H2P8_UNCEI</name>
<dbReference type="InterPro" id="IPR036890">
    <property type="entry name" value="HATPase_C_sf"/>
</dbReference>
<evidence type="ECO:0000313" key="3">
    <source>
        <dbReference type="EMBL" id="NNF06908.1"/>
    </source>
</evidence>
<dbReference type="Proteomes" id="UP000547674">
    <property type="component" value="Unassembled WGS sequence"/>
</dbReference>
<dbReference type="Gene3D" id="3.30.565.10">
    <property type="entry name" value="Histidine kinase-like ATPase, C-terminal domain"/>
    <property type="match status" value="1"/>
</dbReference>
<dbReference type="InterPro" id="IPR005467">
    <property type="entry name" value="His_kinase_dom"/>
</dbReference>